<reference evidence="1" key="1">
    <citation type="submission" date="2023-04" db="EMBL/GenBank/DDBJ databases">
        <title>Draft Genome sequencing of Naganishia species isolated from polar environments using Oxford Nanopore Technology.</title>
        <authorList>
            <person name="Leo P."/>
            <person name="Venkateswaran K."/>
        </authorList>
    </citation>
    <scope>NUCLEOTIDE SEQUENCE</scope>
    <source>
        <strain evidence="1">MNA-CCFEE 5262</strain>
    </source>
</reference>
<comment type="caution">
    <text evidence="1">The sequence shown here is derived from an EMBL/GenBank/DDBJ whole genome shotgun (WGS) entry which is preliminary data.</text>
</comment>
<proteinExistence type="predicted"/>
<keyword evidence="2" id="KW-1185">Reference proteome</keyword>
<dbReference type="EMBL" id="JASBWS010000077">
    <property type="protein sequence ID" value="KAJ9100245.1"/>
    <property type="molecule type" value="Genomic_DNA"/>
</dbReference>
<dbReference type="Proteomes" id="UP001230649">
    <property type="component" value="Unassembled WGS sequence"/>
</dbReference>
<protein>
    <submittedName>
        <fullName evidence="1">Uncharacterized protein</fullName>
    </submittedName>
</protein>
<sequence>MNGMKLVSFADLLDEQLPSPPATFTQIIEAYKREGKGDVETLKAVLAAKQSEEDRIAKILEIRITLLQMHAHRMGMVPVASSSTGPAPSPMSGHRAIHSLPGMRNRQRSTSPSSTSLMLPPMKLAPAPSSSSDMQARTLPPAPVRMPSTSSVASISGVSERLGRPRELSSCSESERPQLPSFASIAGRKRAYTTRSEETGPTSGPVYYQSRDKYLPSSSTASNDLPRRERRLTLPSRNSDDGSSSKRLRMDDSQFSDRQRCPNGLELLLNALERPDNKSS</sequence>
<gene>
    <name evidence="1" type="ORF">QFC20_005523</name>
</gene>
<evidence type="ECO:0000313" key="1">
    <source>
        <dbReference type="EMBL" id="KAJ9100245.1"/>
    </source>
</evidence>
<organism evidence="1 2">
    <name type="scientific">Naganishia adeliensis</name>
    <dbReference type="NCBI Taxonomy" id="92952"/>
    <lineage>
        <taxon>Eukaryota</taxon>
        <taxon>Fungi</taxon>
        <taxon>Dikarya</taxon>
        <taxon>Basidiomycota</taxon>
        <taxon>Agaricomycotina</taxon>
        <taxon>Tremellomycetes</taxon>
        <taxon>Filobasidiales</taxon>
        <taxon>Filobasidiaceae</taxon>
        <taxon>Naganishia</taxon>
    </lineage>
</organism>
<evidence type="ECO:0000313" key="2">
    <source>
        <dbReference type="Proteomes" id="UP001230649"/>
    </source>
</evidence>
<name>A0ACC2VMX5_9TREE</name>
<accession>A0ACC2VMX5</accession>